<dbReference type="Gene3D" id="3.30.540.10">
    <property type="entry name" value="Fructose-1,6-Bisphosphatase, subunit A, domain 1"/>
    <property type="match status" value="1"/>
</dbReference>
<name>A0A1Y2LED2_9PROT</name>
<comment type="pathway">
    <text evidence="3">Amino-acid biosynthesis; L-histidine biosynthesis; L-histidine from 5-phospho-alpha-D-ribose 1-diphosphate: step 8/9.</text>
</comment>
<feature type="binding site" evidence="12">
    <location>
        <position position="87"/>
    </location>
    <ligand>
        <name>Mg(2+)</name>
        <dbReference type="ChEBI" id="CHEBI:18420"/>
        <label>1</label>
        <note>catalytic</note>
    </ligand>
</feature>
<dbReference type="AlphaFoldDB" id="A0A1Y2LED2"/>
<comment type="catalytic activity">
    <reaction evidence="10">
        <text>L-histidinol phosphate + H2O = L-histidinol + phosphate</text>
        <dbReference type="Rhea" id="RHEA:14465"/>
        <dbReference type="ChEBI" id="CHEBI:15377"/>
        <dbReference type="ChEBI" id="CHEBI:43474"/>
        <dbReference type="ChEBI" id="CHEBI:57699"/>
        <dbReference type="ChEBI" id="CHEBI:57980"/>
        <dbReference type="EC" id="3.1.3.15"/>
    </reaction>
</comment>
<comment type="similarity">
    <text evidence="4">Belongs to the inositol monophosphatase superfamily.</text>
</comment>
<feature type="binding site" evidence="12">
    <location>
        <position position="209"/>
    </location>
    <ligand>
        <name>Mg(2+)</name>
        <dbReference type="ChEBI" id="CHEBI:18420"/>
        <label>1</label>
        <note>catalytic</note>
    </ligand>
</feature>
<keyword evidence="9" id="KW-0368">Histidine biosynthesis</keyword>
<dbReference type="GO" id="GO:0000105">
    <property type="term" value="P:L-histidine biosynthetic process"/>
    <property type="evidence" value="ECO:0007669"/>
    <property type="project" value="UniProtKB-UniRule"/>
</dbReference>
<evidence type="ECO:0000256" key="12">
    <source>
        <dbReference type="PIRSR" id="PIRSR600760-2"/>
    </source>
</evidence>
<evidence type="ECO:0000256" key="5">
    <source>
        <dbReference type="ARBA" id="ARBA00022605"/>
    </source>
</evidence>
<sequence>MNNMLTSFCDVAHAMLAASRPIARQYFRAPLTVERKSDQSPVTFADRMIETAMKAVLSQHLPDHGILGEEHGGHGLDTRYVWVIDPIDGTKSFISGVPVFGTLIALLDDGRPVLGVIDMPLLAETWVGRAGSGTFCGDDLCTTGKITALDDAILFATSPDQFVGAEADIFENLSRACIERRFGGDCYSYGLLASGHVDLILEASLQPYDFLALVPIVTGAGGVITDWDGNVLDLSSNGQVLAAATPELHAKALERIAQTRNRNVA</sequence>
<evidence type="ECO:0000256" key="2">
    <source>
        <dbReference type="ARBA" id="ARBA00001946"/>
    </source>
</evidence>
<protein>
    <recommendedName>
        <fullName evidence="11">Histidinol-phosphatase</fullName>
        <ecNumber evidence="11">3.1.3.15</ecNumber>
    </recommendedName>
</protein>
<dbReference type="EC" id="3.1.3.15" evidence="11"/>
<dbReference type="PROSITE" id="PS00629">
    <property type="entry name" value="IMP_1"/>
    <property type="match status" value="1"/>
</dbReference>
<evidence type="ECO:0000313" key="13">
    <source>
        <dbReference type="EMBL" id="OSQ48072.1"/>
    </source>
</evidence>
<gene>
    <name evidence="13" type="ORF">TALK_10815</name>
</gene>
<evidence type="ECO:0000256" key="4">
    <source>
        <dbReference type="ARBA" id="ARBA00009759"/>
    </source>
</evidence>
<feature type="binding site" evidence="12">
    <location>
        <position position="88"/>
    </location>
    <ligand>
        <name>Mg(2+)</name>
        <dbReference type="ChEBI" id="CHEBI:18420"/>
        <label>1</label>
        <note>catalytic</note>
    </ligand>
</feature>
<evidence type="ECO:0000256" key="10">
    <source>
        <dbReference type="ARBA" id="ARBA00049158"/>
    </source>
</evidence>
<dbReference type="CDD" id="cd01641">
    <property type="entry name" value="Bacterial_IMPase_like_1"/>
    <property type="match status" value="1"/>
</dbReference>
<organism evidence="13 14">
    <name type="scientific">Thalassospira alkalitolerans</name>
    <dbReference type="NCBI Taxonomy" id="1293890"/>
    <lineage>
        <taxon>Bacteria</taxon>
        <taxon>Pseudomonadati</taxon>
        <taxon>Pseudomonadota</taxon>
        <taxon>Alphaproteobacteria</taxon>
        <taxon>Rhodospirillales</taxon>
        <taxon>Thalassospiraceae</taxon>
        <taxon>Thalassospira</taxon>
    </lineage>
</organism>
<dbReference type="PANTHER" id="PTHR43200:SF6">
    <property type="entry name" value="3'(2'),5'-BISPHOSPHATE NUCLEOTIDASE"/>
    <property type="match status" value="1"/>
</dbReference>
<evidence type="ECO:0000256" key="7">
    <source>
        <dbReference type="ARBA" id="ARBA00022801"/>
    </source>
</evidence>
<dbReference type="InterPro" id="IPR051090">
    <property type="entry name" value="Inositol_monoP_superfamily"/>
</dbReference>
<dbReference type="UniPathway" id="UPA00031">
    <property type="reaction ID" value="UER00013"/>
</dbReference>
<dbReference type="InterPro" id="IPR011809">
    <property type="entry name" value="His_9_proposed"/>
</dbReference>
<dbReference type="GO" id="GO:0004401">
    <property type="term" value="F:histidinol-phosphatase activity"/>
    <property type="evidence" value="ECO:0007669"/>
    <property type="project" value="UniProtKB-UniRule"/>
</dbReference>
<evidence type="ECO:0000256" key="3">
    <source>
        <dbReference type="ARBA" id="ARBA00004970"/>
    </source>
</evidence>
<dbReference type="InterPro" id="IPR000760">
    <property type="entry name" value="Inositol_monophosphatase-like"/>
</dbReference>
<feature type="binding site" evidence="12">
    <location>
        <position position="85"/>
    </location>
    <ligand>
        <name>Mg(2+)</name>
        <dbReference type="ChEBI" id="CHEBI:18420"/>
        <label>1</label>
        <note>catalytic</note>
    </ligand>
</feature>
<evidence type="ECO:0000256" key="6">
    <source>
        <dbReference type="ARBA" id="ARBA00022723"/>
    </source>
</evidence>
<dbReference type="FunFam" id="3.30.540.10:FF:000003">
    <property type="entry name" value="Inositol-1-monophosphatase"/>
    <property type="match status" value="1"/>
</dbReference>
<reference evidence="13 14" key="1">
    <citation type="submission" date="2014-03" db="EMBL/GenBank/DDBJ databases">
        <title>The draft genome sequence of Thalassospira alkalitolerans JCM 18968.</title>
        <authorList>
            <person name="Lai Q."/>
            <person name="Shao Z."/>
        </authorList>
    </citation>
    <scope>NUCLEOTIDE SEQUENCE [LARGE SCALE GENOMIC DNA]</scope>
    <source>
        <strain evidence="13 14">JCM 18968</strain>
    </source>
</reference>
<dbReference type="Proteomes" id="UP000193396">
    <property type="component" value="Unassembled WGS sequence"/>
</dbReference>
<accession>A0A1Y2LED2</accession>
<dbReference type="PANTHER" id="PTHR43200">
    <property type="entry name" value="PHOSPHATASE"/>
    <property type="match status" value="1"/>
</dbReference>
<comment type="cofactor">
    <cofactor evidence="2 12">
        <name>Mg(2+)</name>
        <dbReference type="ChEBI" id="CHEBI:18420"/>
    </cofactor>
</comment>
<comment type="catalytic activity">
    <reaction evidence="1">
        <text>a myo-inositol phosphate + H2O = myo-inositol + phosphate</text>
        <dbReference type="Rhea" id="RHEA:24056"/>
        <dbReference type="ChEBI" id="CHEBI:15377"/>
        <dbReference type="ChEBI" id="CHEBI:17268"/>
        <dbReference type="ChEBI" id="CHEBI:43474"/>
        <dbReference type="ChEBI" id="CHEBI:84139"/>
        <dbReference type="EC" id="3.1.3.25"/>
    </reaction>
</comment>
<evidence type="ECO:0000313" key="14">
    <source>
        <dbReference type="Proteomes" id="UP000193396"/>
    </source>
</evidence>
<dbReference type="SUPFAM" id="SSF56655">
    <property type="entry name" value="Carbohydrate phosphatase"/>
    <property type="match status" value="1"/>
</dbReference>
<evidence type="ECO:0000256" key="1">
    <source>
        <dbReference type="ARBA" id="ARBA00001033"/>
    </source>
</evidence>
<dbReference type="PRINTS" id="PR00377">
    <property type="entry name" value="IMPHPHTASES"/>
</dbReference>
<dbReference type="InterPro" id="IPR020583">
    <property type="entry name" value="Inositol_monoP_metal-BS"/>
</dbReference>
<feature type="binding site" evidence="12">
    <location>
        <position position="69"/>
    </location>
    <ligand>
        <name>Mg(2+)</name>
        <dbReference type="ChEBI" id="CHEBI:18420"/>
        <label>1</label>
        <note>catalytic</note>
    </ligand>
</feature>
<dbReference type="RefSeq" id="WP_085618686.1">
    <property type="nucleotide sequence ID" value="NZ_JFKB01000006.1"/>
</dbReference>
<comment type="caution">
    <text evidence="13">The sequence shown here is derived from an EMBL/GenBank/DDBJ whole genome shotgun (WGS) entry which is preliminary data.</text>
</comment>
<keyword evidence="6 12" id="KW-0479">Metal-binding</keyword>
<dbReference type="Gene3D" id="3.40.190.80">
    <property type="match status" value="1"/>
</dbReference>
<dbReference type="GO" id="GO:0046872">
    <property type="term" value="F:metal ion binding"/>
    <property type="evidence" value="ECO:0007669"/>
    <property type="project" value="UniProtKB-KW"/>
</dbReference>
<dbReference type="NCBIfam" id="TIGR02067">
    <property type="entry name" value="his_9_HisN"/>
    <property type="match status" value="1"/>
</dbReference>
<keyword evidence="7" id="KW-0378">Hydrolase</keyword>
<keyword evidence="14" id="KW-1185">Reference proteome</keyword>
<proteinExistence type="inferred from homology"/>
<dbReference type="GO" id="GO:0052834">
    <property type="term" value="F:inositol monophosphate phosphatase activity"/>
    <property type="evidence" value="ECO:0007669"/>
    <property type="project" value="UniProtKB-EC"/>
</dbReference>
<keyword evidence="5" id="KW-0028">Amino-acid biosynthesis</keyword>
<evidence type="ECO:0000256" key="9">
    <source>
        <dbReference type="ARBA" id="ARBA00023102"/>
    </source>
</evidence>
<dbReference type="STRING" id="1293890.TALK_10815"/>
<evidence type="ECO:0000256" key="11">
    <source>
        <dbReference type="NCBIfam" id="TIGR02067"/>
    </source>
</evidence>
<evidence type="ECO:0000256" key="8">
    <source>
        <dbReference type="ARBA" id="ARBA00022842"/>
    </source>
</evidence>
<dbReference type="Pfam" id="PF00459">
    <property type="entry name" value="Inositol_P"/>
    <property type="match status" value="1"/>
</dbReference>
<dbReference type="EMBL" id="JFKB01000006">
    <property type="protein sequence ID" value="OSQ48072.1"/>
    <property type="molecule type" value="Genomic_DNA"/>
</dbReference>
<dbReference type="OrthoDB" id="9785695at2"/>
<keyword evidence="8 12" id="KW-0460">Magnesium</keyword>